<gene>
    <name evidence="2" type="ORF">SCLAV_0068</name>
</gene>
<reference evidence="2 3" key="1">
    <citation type="journal article" date="2010" name="Genome Biol. Evol.">
        <title>The sequence of a 1.8-mb bacterial linear plasmid reveals a rich evolutionary reservoir of secondary metabolic pathways.</title>
        <authorList>
            <person name="Medema M.H."/>
            <person name="Trefzer A."/>
            <person name="Kovalchuk A."/>
            <person name="van den Berg M."/>
            <person name="Mueller U."/>
            <person name="Heijne W."/>
            <person name="Wu L."/>
            <person name="Alam M.T."/>
            <person name="Ronning C.M."/>
            <person name="Nierman W.C."/>
            <person name="Bovenberg R.A.L."/>
            <person name="Breitling R."/>
            <person name="Takano E."/>
        </authorList>
    </citation>
    <scope>NUCLEOTIDE SEQUENCE [LARGE SCALE GENOMIC DNA]</scope>
    <source>
        <strain evidence="3">ATCC 27064 / DSM 738 / JCM 4710 / NBRC 13307 / NCIMB 12785 / NRRL 3585 / VKM Ac-602</strain>
    </source>
</reference>
<name>E2Q5Y4_STRCL</name>
<keyword evidence="3" id="KW-1185">Reference proteome</keyword>
<proteinExistence type="predicted"/>
<evidence type="ECO:0000313" key="3">
    <source>
        <dbReference type="Proteomes" id="UP000002357"/>
    </source>
</evidence>
<accession>E2Q5Y4</accession>
<organism evidence="2 3">
    <name type="scientific">Streptomyces clavuligerus</name>
    <dbReference type="NCBI Taxonomy" id="1901"/>
    <lineage>
        <taxon>Bacteria</taxon>
        <taxon>Bacillati</taxon>
        <taxon>Actinomycetota</taxon>
        <taxon>Actinomycetes</taxon>
        <taxon>Kitasatosporales</taxon>
        <taxon>Streptomycetaceae</taxon>
        <taxon>Streptomyces</taxon>
    </lineage>
</organism>
<feature type="region of interest" description="Disordered" evidence="1">
    <location>
        <begin position="1"/>
        <end position="27"/>
    </location>
</feature>
<feature type="compositionally biased region" description="Polar residues" evidence="1">
    <location>
        <begin position="1"/>
        <end position="10"/>
    </location>
</feature>
<evidence type="ECO:0000256" key="1">
    <source>
        <dbReference type="SAM" id="MobiDB-lite"/>
    </source>
</evidence>
<evidence type="ECO:0000313" key="2">
    <source>
        <dbReference type="EMBL" id="EFG05144.1"/>
    </source>
</evidence>
<dbReference type="AlphaFoldDB" id="E2Q5Y4"/>
<sequence>MGPLSSTRSVLGSCVPPASGACDPGSYGRRALPECCY</sequence>
<protein>
    <submittedName>
        <fullName evidence="2">Uncharacterized protein</fullName>
    </submittedName>
</protein>
<dbReference type="Proteomes" id="UP000002357">
    <property type="component" value="Chromosome"/>
</dbReference>
<dbReference type="EMBL" id="CM000913">
    <property type="protein sequence ID" value="EFG05144.1"/>
    <property type="molecule type" value="Genomic_DNA"/>
</dbReference>